<comment type="catalytic activity">
    <reaction evidence="4">
        <text>L-alanine = D-alanine</text>
        <dbReference type="Rhea" id="RHEA:20249"/>
        <dbReference type="ChEBI" id="CHEBI:57416"/>
        <dbReference type="ChEBI" id="CHEBI:57972"/>
        <dbReference type="EC" id="5.1.1.1"/>
    </reaction>
</comment>
<dbReference type="NCBIfam" id="TIGR00492">
    <property type="entry name" value="alr"/>
    <property type="match status" value="1"/>
</dbReference>
<dbReference type="Pfam" id="PF01168">
    <property type="entry name" value="Ala_racemase_N"/>
    <property type="match status" value="1"/>
</dbReference>
<evidence type="ECO:0000256" key="3">
    <source>
        <dbReference type="ARBA" id="ARBA00023235"/>
    </source>
</evidence>
<gene>
    <name evidence="8" type="primary">alr</name>
    <name evidence="8" type="ORF">FE784_13730</name>
</gene>
<proteinExistence type="inferred from homology"/>
<sequence>MHSITGERPPTGYRHTWAEISLEAIASNTRLFKSSLGGHAALMAVVKANGYGHGAAEAARAALNAGADRLGVAILDEAVQLRSASIGHPVLVLGYTPPDSVRAAIDNEADLTVFSDDVLEEIVRQTETLRKRVRIHLKIDTGMNRIGLSDPDAVLALARRAMLARFVELEGVFTHFADADGEDPAYTWRQFRTFQSVIRLLEQNGIQIPLKHCCNSAATMRYPSMHLDMVRVGIALYGLHPSSHTRLPAYPLQQAMQLKSRIADLRRSPEGRPVGYGCTFVPERDSLIAAIPIGYADGLSRQLSNKGVALVQGVRVPFAGRVCMDQTMLDVTIAPYAEVGDEVTLFGTSGNESIAIDEVAALANTINYEVVCAVGSRVPRIYTGETGSM</sequence>
<keyword evidence="9" id="KW-1185">Reference proteome</keyword>
<feature type="active site" description="Proton acceptor; specific for D-alanine" evidence="4">
    <location>
        <position position="47"/>
    </location>
</feature>
<dbReference type="PANTHER" id="PTHR30511:SF0">
    <property type="entry name" value="ALANINE RACEMASE, CATABOLIC-RELATED"/>
    <property type="match status" value="1"/>
</dbReference>
<dbReference type="EC" id="5.1.1.1" evidence="4"/>
<dbReference type="InterPro" id="IPR000821">
    <property type="entry name" value="Ala_racemase"/>
</dbReference>
<dbReference type="Pfam" id="PF00842">
    <property type="entry name" value="Ala_racemase_C"/>
    <property type="match status" value="1"/>
</dbReference>
<dbReference type="Gene3D" id="2.40.37.10">
    <property type="entry name" value="Lyase, Ornithine Decarboxylase, Chain A, domain 1"/>
    <property type="match status" value="1"/>
</dbReference>
<feature type="binding site" evidence="4 6">
    <location>
        <position position="145"/>
    </location>
    <ligand>
        <name>substrate</name>
    </ligand>
</feature>
<comment type="cofactor">
    <cofactor evidence="1 4 5">
        <name>pyridoxal 5'-phosphate</name>
        <dbReference type="ChEBI" id="CHEBI:597326"/>
    </cofactor>
</comment>
<keyword evidence="2 4" id="KW-0663">Pyridoxal phosphate</keyword>
<dbReference type="AlphaFoldDB" id="A0A5C4T9P1"/>
<comment type="pathway">
    <text evidence="4">Amino-acid biosynthesis; D-alanine biosynthesis; D-alanine from L-alanine: step 1/1.</text>
</comment>
<reference evidence="8 9" key="1">
    <citation type="submission" date="2019-05" db="EMBL/GenBank/DDBJ databases">
        <title>We sequenced the genome of Paenibacillus hemerocallicola KCTC 33185 for further insight into its adaptation and study the phylogeny of Paenibacillus.</title>
        <authorList>
            <person name="Narsing Rao M.P."/>
        </authorList>
    </citation>
    <scope>NUCLEOTIDE SEQUENCE [LARGE SCALE GENOMIC DNA]</scope>
    <source>
        <strain evidence="8 9">KCTC 33185</strain>
    </source>
</reference>
<dbReference type="PANTHER" id="PTHR30511">
    <property type="entry name" value="ALANINE RACEMASE"/>
    <property type="match status" value="1"/>
</dbReference>
<dbReference type="Proteomes" id="UP000307943">
    <property type="component" value="Unassembled WGS sequence"/>
</dbReference>
<dbReference type="InterPro" id="IPR001608">
    <property type="entry name" value="Ala_racemase_N"/>
</dbReference>
<evidence type="ECO:0000256" key="5">
    <source>
        <dbReference type="PIRSR" id="PIRSR600821-50"/>
    </source>
</evidence>
<dbReference type="PROSITE" id="PS00395">
    <property type="entry name" value="ALANINE_RACEMASE"/>
    <property type="match status" value="1"/>
</dbReference>
<dbReference type="InterPro" id="IPR029066">
    <property type="entry name" value="PLP-binding_barrel"/>
</dbReference>
<dbReference type="EMBL" id="VDCQ01000016">
    <property type="protein sequence ID" value="TNJ65778.1"/>
    <property type="molecule type" value="Genomic_DNA"/>
</dbReference>
<dbReference type="SUPFAM" id="SSF51419">
    <property type="entry name" value="PLP-binding barrel"/>
    <property type="match status" value="1"/>
</dbReference>
<dbReference type="FunFam" id="3.20.20.10:FF:000002">
    <property type="entry name" value="Alanine racemase"/>
    <property type="match status" value="1"/>
</dbReference>
<dbReference type="Gene3D" id="3.20.20.10">
    <property type="entry name" value="Alanine racemase"/>
    <property type="match status" value="1"/>
</dbReference>
<comment type="function">
    <text evidence="4">Catalyzes the interconversion of L-alanine and D-alanine. May also act on other amino acids.</text>
</comment>
<comment type="caution">
    <text evidence="8">The sequence shown here is derived from an EMBL/GenBank/DDBJ whole genome shotgun (WGS) entry which is preliminary data.</text>
</comment>
<dbReference type="SUPFAM" id="SSF50621">
    <property type="entry name" value="Alanine racemase C-terminal domain-like"/>
    <property type="match status" value="1"/>
</dbReference>
<evidence type="ECO:0000256" key="1">
    <source>
        <dbReference type="ARBA" id="ARBA00001933"/>
    </source>
</evidence>
<dbReference type="InterPro" id="IPR009006">
    <property type="entry name" value="Ala_racemase/Decarboxylase_C"/>
</dbReference>
<feature type="domain" description="Alanine racemase C-terminal" evidence="7">
    <location>
        <begin position="255"/>
        <end position="383"/>
    </location>
</feature>
<protein>
    <recommendedName>
        <fullName evidence="4">Alanine racemase</fullName>
        <ecNumber evidence="4">5.1.1.1</ecNumber>
    </recommendedName>
</protein>
<dbReference type="InterPro" id="IPR020622">
    <property type="entry name" value="Ala_racemase_pyridoxalP-BS"/>
</dbReference>
<evidence type="ECO:0000313" key="8">
    <source>
        <dbReference type="EMBL" id="TNJ65778.1"/>
    </source>
</evidence>
<accession>A0A5C4T9P1</accession>
<dbReference type="InterPro" id="IPR011079">
    <property type="entry name" value="Ala_racemase_C"/>
</dbReference>
<comment type="similarity">
    <text evidence="4">Belongs to the alanine racemase family.</text>
</comment>
<feature type="active site" description="Proton acceptor; specific for L-alanine" evidence="4">
    <location>
        <position position="276"/>
    </location>
</feature>
<feature type="binding site" evidence="4 6">
    <location>
        <position position="324"/>
    </location>
    <ligand>
        <name>substrate</name>
    </ligand>
</feature>
<dbReference type="GO" id="GO:0009252">
    <property type="term" value="P:peptidoglycan biosynthetic process"/>
    <property type="evidence" value="ECO:0007669"/>
    <property type="project" value="TreeGrafter"/>
</dbReference>
<dbReference type="UniPathway" id="UPA00042">
    <property type="reaction ID" value="UER00497"/>
</dbReference>
<dbReference type="PRINTS" id="PR00992">
    <property type="entry name" value="ALARACEMASE"/>
</dbReference>
<dbReference type="SMART" id="SM01005">
    <property type="entry name" value="Ala_racemase_C"/>
    <property type="match status" value="1"/>
</dbReference>
<evidence type="ECO:0000259" key="7">
    <source>
        <dbReference type="SMART" id="SM01005"/>
    </source>
</evidence>
<dbReference type="GO" id="GO:0008784">
    <property type="term" value="F:alanine racemase activity"/>
    <property type="evidence" value="ECO:0007669"/>
    <property type="project" value="UniProtKB-UniRule"/>
</dbReference>
<evidence type="ECO:0000256" key="2">
    <source>
        <dbReference type="ARBA" id="ARBA00022898"/>
    </source>
</evidence>
<organism evidence="8 9">
    <name type="scientific">Paenibacillus hemerocallicola</name>
    <dbReference type="NCBI Taxonomy" id="1172614"/>
    <lineage>
        <taxon>Bacteria</taxon>
        <taxon>Bacillati</taxon>
        <taxon>Bacillota</taxon>
        <taxon>Bacilli</taxon>
        <taxon>Bacillales</taxon>
        <taxon>Paenibacillaceae</taxon>
        <taxon>Paenibacillus</taxon>
    </lineage>
</organism>
<dbReference type="GO" id="GO:0030632">
    <property type="term" value="P:D-alanine biosynthetic process"/>
    <property type="evidence" value="ECO:0007669"/>
    <property type="project" value="UniProtKB-UniRule"/>
</dbReference>
<evidence type="ECO:0000313" key="9">
    <source>
        <dbReference type="Proteomes" id="UP000307943"/>
    </source>
</evidence>
<dbReference type="CDD" id="cd00430">
    <property type="entry name" value="PLPDE_III_AR"/>
    <property type="match status" value="1"/>
</dbReference>
<dbReference type="GO" id="GO:0030170">
    <property type="term" value="F:pyridoxal phosphate binding"/>
    <property type="evidence" value="ECO:0007669"/>
    <property type="project" value="UniProtKB-UniRule"/>
</dbReference>
<dbReference type="HAMAP" id="MF_01201">
    <property type="entry name" value="Ala_racemase"/>
    <property type="match status" value="1"/>
</dbReference>
<evidence type="ECO:0000256" key="6">
    <source>
        <dbReference type="PIRSR" id="PIRSR600821-52"/>
    </source>
</evidence>
<feature type="modified residue" description="N6-(pyridoxal phosphate)lysine" evidence="4 5">
    <location>
        <position position="47"/>
    </location>
</feature>
<dbReference type="OrthoDB" id="9813814at2"/>
<dbReference type="GO" id="GO:0005829">
    <property type="term" value="C:cytosol"/>
    <property type="evidence" value="ECO:0007669"/>
    <property type="project" value="TreeGrafter"/>
</dbReference>
<evidence type="ECO:0000256" key="4">
    <source>
        <dbReference type="HAMAP-Rule" id="MF_01201"/>
    </source>
</evidence>
<name>A0A5C4T9P1_9BACL</name>
<keyword evidence="3 4" id="KW-0413">Isomerase</keyword>